<dbReference type="InParanoid" id="E2ALX4"/>
<evidence type="ECO:0000313" key="2">
    <source>
        <dbReference type="EMBL" id="EFN65566.1"/>
    </source>
</evidence>
<protein>
    <submittedName>
        <fullName evidence="2">Uncharacterized protein</fullName>
    </submittedName>
</protein>
<evidence type="ECO:0000256" key="1">
    <source>
        <dbReference type="SAM" id="MobiDB-lite"/>
    </source>
</evidence>
<reference evidence="2 3" key="1">
    <citation type="journal article" date="2010" name="Science">
        <title>Genomic comparison of the ants Camponotus floridanus and Harpegnathos saltator.</title>
        <authorList>
            <person name="Bonasio R."/>
            <person name="Zhang G."/>
            <person name="Ye C."/>
            <person name="Mutti N.S."/>
            <person name="Fang X."/>
            <person name="Qin N."/>
            <person name="Donahue G."/>
            <person name="Yang P."/>
            <person name="Li Q."/>
            <person name="Li C."/>
            <person name="Zhang P."/>
            <person name="Huang Z."/>
            <person name="Berger S.L."/>
            <person name="Reinberg D."/>
            <person name="Wang J."/>
            <person name="Liebig J."/>
        </authorList>
    </citation>
    <scope>NUCLEOTIDE SEQUENCE [LARGE SCALE GENOMIC DNA]</scope>
    <source>
        <strain evidence="3">C129</strain>
    </source>
</reference>
<organism evidence="3">
    <name type="scientific">Camponotus floridanus</name>
    <name type="common">Florida carpenter ant</name>
    <dbReference type="NCBI Taxonomy" id="104421"/>
    <lineage>
        <taxon>Eukaryota</taxon>
        <taxon>Metazoa</taxon>
        <taxon>Ecdysozoa</taxon>
        <taxon>Arthropoda</taxon>
        <taxon>Hexapoda</taxon>
        <taxon>Insecta</taxon>
        <taxon>Pterygota</taxon>
        <taxon>Neoptera</taxon>
        <taxon>Endopterygota</taxon>
        <taxon>Hymenoptera</taxon>
        <taxon>Apocrita</taxon>
        <taxon>Aculeata</taxon>
        <taxon>Formicoidea</taxon>
        <taxon>Formicidae</taxon>
        <taxon>Formicinae</taxon>
        <taxon>Camponotus</taxon>
    </lineage>
</organism>
<accession>E2ALX4</accession>
<evidence type="ECO:0000313" key="3">
    <source>
        <dbReference type="Proteomes" id="UP000000311"/>
    </source>
</evidence>
<sequence>MSVRQHSARLTGRRSLSRGARERGGDGRLRRQSETVRERERNRLNHSSGLKNAGYIRTDFLTFLSPVKIENCSEALDASHDNPPLPNRHSEQERQGKEREGQIYREIRGGGCIRGGPVSLATS</sequence>
<dbReference type="EMBL" id="GL440682">
    <property type="protein sequence ID" value="EFN65566.1"/>
    <property type="molecule type" value="Genomic_DNA"/>
</dbReference>
<feature type="region of interest" description="Disordered" evidence="1">
    <location>
        <begin position="1"/>
        <end position="51"/>
    </location>
</feature>
<feature type="compositionally biased region" description="Basic and acidic residues" evidence="1">
    <location>
        <begin position="19"/>
        <end position="43"/>
    </location>
</feature>
<dbReference type="Proteomes" id="UP000000311">
    <property type="component" value="Unassembled WGS sequence"/>
</dbReference>
<keyword evidence="3" id="KW-1185">Reference proteome</keyword>
<feature type="compositionally biased region" description="Basic and acidic residues" evidence="1">
    <location>
        <begin position="88"/>
        <end position="102"/>
    </location>
</feature>
<feature type="region of interest" description="Disordered" evidence="1">
    <location>
        <begin position="74"/>
        <end position="102"/>
    </location>
</feature>
<dbReference type="AlphaFoldDB" id="E2ALX4"/>
<proteinExistence type="predicted"/>
<name>E2ALX4_CAMFO</name>
<gene>
    <name evidence="2" type="ORF">EAG_00991</name>
</gene>